<dbReference type="InterPro" id="IPR003439">
    <property type="entry name" value="ABC_transporter-like_ATP-bd"/>
</dbReference>
<keyword evidence="4 10" id="KW-0812">Transmembrane</keyword>
<evidence type="ECO:0000256" key="3">
    <source>
        <dbReference type="ARBA" id="ARBA00022475"/>
    </source>
</evidence>
<feature type="region of interest" description="Disordered" evidence="9">
    <location>
        <begin position="592"/>
        <end position="619"/>
    </location>
</feature>
<dbReference type="InterPro" id="IPR011527">
    <property type="entry name" value="ABC1_TM_dom"/>
</dbReference>
<accession>A0A6J4N265</accession>
<feature type="transmembrane region" description="Helical" evidence="10">
    <location>
        <begin position="29"/>
        <end position="54"/>
    </location>
</feature>
<dbReference type="Gene3D" id="3.40.50.300">
    <property type="entry name" value="P-loop containing nucleotide triphosphate hydrolases"/>
    <property type="match status" value="1"/>
</dbReference>
<dbReference type="CDD" id="cd07346">
    <property type="entry name" value="ABC_6TM_exporters"/>
    <property type="match status" value="1"/>
</dbReference>
<keyword evidence="7 10" id="KW-1133">Transmembrane helix</keyword>
<dbReference type="GO" id="GO:0005524">
    <property type="term" value="F:ATP binding"/>
    <property type="evidence" value="ECO:0007669"/>
    <property type="project" value="UniProtKB-KW"/>
</dbReference>
<keyword evidence="3" id="KW-1003">Cell membrane</keyword>
<dbReference type="PROSITE" id="PS50893">
    <property type="entry name" value="ABC_TRANSPORTER_2"/>
    <property type="match status" value="1"/>
</dbReference>
<evidence type="ECO:0000256" key="7">
    <source>
        <dbReference type="ARBA" id="ARBA00022989"/>
    </source>
</evidence>
<dbReference type="InterPro" id="IPR003593">
    <property type="entry name" value="AAA+_ATPase"/>
</dbReference>
<organism evidence="13">
    <name type="scientific">uncultured Gemmatimonadota bacterium</name>
    <dbReference type="NCBI Taxonomy" id="203437"/>
    <lineage>
        <taxon>Bacteria</taxon>
        <taxon>Pseudomonadati</taxon>
        <taxon>Gemmatimonadota</taxon>
        <taxon>environmental samples</taxon>
    </lineage>
</organism>
<dbReference type="SUPFAM" id="SSF52540">
    <property type="entry name" value="P-loop containing nucleoside triphosphate hydrolases"/>
    <property type="match status" value="1"/>
</dbReference>
<evidence type="ECO:0000256" key="2">
    <source>
        <dbReference type="ARBA" id="ARBA00022448"/>
    </source>
</evidence>
<name>A0A6J4N265_9BACT</name>
<evidence type="ECO:0000256" key="4">
    <source>
        <dbReference type="ARBA" id="ARBA00022692"/>
    </source>
</evidence>
<feature type="domain" description="ABC transporter" evidence="11">
    <location>
        <begin position="353"/>
        <end position="587"/>
    </location>
</feature>
<dbReference type="FunFam" id="3.40.50.300:FF:000221">
    <property type="entry name" value="Multidrug ABC transporter ATP-binding protein"/>
    <property type="match status" value="1"/>
</dbReference>
<dbReference type="GO" id="GO:0015421">
    <property type="term" value="F:ABC-type oligopeptide transporter activity"/>
    <property type="evidence" value="ECO:0007669"/>
    <property type="project" value="TreeGrafter"/>
</dbReference>
<feature type="compositionally biased region" description="Low complexity" evidence="9">
    <location>
        <begin position="599"/>
        <end position="619"/>
    </location>
</feature>
<dbReference type="PANTHER" id="PTHR43394">
    <property type="entry name" value="ATP-DEPENDENT PERMEASE MDL1, MITOCHONDRIAL"/>
    <property type="match status" value="1"/>
</dbReference>
<feature type="transmembrane region" description="Helical" evidence="10">
    <location>
        <begin position="147"/>
        <end position="166"/>
    </location>
</feature>
<keyword evidence="6 13" id="KW-0067">ATP-binding</keyword>
<protein>
    <submittedName>
        <fullName evidence="13">Lipid A export ATP-binding/permease protein MsbA</fullName>
    </submittedName>
</protein>
<dbReference type="Pfam" id="PF00664">
    <property type="entry name" value="ABC_membrane"/>
    <property type="match status" value="1"/>
</dbReference>
<feature type="domain" description="ABC transmembrane type-1" evidence="12">
    <location>
        <begin position="36"/>
        <end position="315"/>
    </location>
</feature>
<dbReference type="InterPro" id="IPR039421">
    <property type="entry name" value="Type_1_exporter"/>
</dbReference>
<evidence type="ECO:0000256" key="6">
    <source>
        <dbReference type="ARBA" id="ARBA00022840"/>
    </source>
</evidence>
<dbReference type="AlphaFoldDB" id="A0A6J4N265"/>
<sequence length="619" mass="68437">MPPRPTEEVPPLREAFQQFMRLIRLIRPYWGPLAKGMVLGLVIGMIGMITPYLSKLLIDEVYPTRSVTLMHVLVGGLLAVAVAQAVMGAIRGYFTMFTTSHLTSATGLLFFNHLQHLRVRFFDEHRVGEIMSRFGDMRASLQTVSRVFETLFVNGAYLILVPPFLFLLQWKLAVVSLITVPVTVLITTMSARLMRKYWKKSAEAFAELGAFQVEVLSHIRTLKAMGGEHRVYARAEEQVKAARTVQLKGGGYSQIFGATNSMVRALGTALFTWYAWRLILAQEMTLGDYIAFSAYIGYLYNPISQITGLFSEFQQSAVSLGRMFEYLDSPTEQDPALSYLPPQPVKNVLKGDIRLRDLTFGYTREKPVLRGVNIHFPAGMITAVVGHSGVGKSSVLRLLTRMEEPDEGQVFFDGISASSISISDLRRQVSVVWQEFSLMNGTIWDNLTLGAENPTRAEVDDAVRLCRLEPLIRDLPQGYETPVGEWGSTLSGGQRQRLSLARALIRDTRVLLLDEATSNVDMATESAILRDLFGHLEGKTVVFVTHRVATAAMADQVVVLENGEVAGAGTHAELLQSSDTYRQLLGAGEVPDDGRRLRAVPPAAVPPAARRGPGHAVTP</sequence>
<evidence type="ECO:0000256" key="5">
    <source>
        <dbReference type="ARBA" id="ARBA00022741"/>
    </source>
</evidence>
<comment type="subcellular location">
    <subcellularLocation>
        <location evidence="1">Cell membrane</location>
        <topology evidence="1">Multi-pass membrane protein</topology>
    </subcellularLocation>
</comment>
<dbReference type="InterPro" id="IPR036640">
    <property type="entry name" value="ABC1_TM_sf"/>
</dbReference>
<dbReference type="PROSITE" id="PS50929">
    <property type="entry name" value="ABC_TM1F"/>
    <property type="match status" value="1"/>
</dbReference>
<dbReference type="PROSITE" id="PS00211">
    <property type="entry name" value="ABC_TRANSPORTER_1"/>
    <property type="match status" value="1"/>
</dbReference>
<dbReference type="SMART" id="SM00382">
    <property type="entry name" value="AAA"/>
    <property type="match status" value="1"/>
</dbReference>
<gene>
    <name evidence="13" type="ORF">AVDCRST_MAG89-4974</name>
</gene>
<dbReference type="Gene3D" id="1.20.1560.10">
    <property type="entry name" value="ABC transporter type 1, transmembrane domain"/>
    <property type="match status" value="1"/>
</dbReference>
<dbReference type="GO" id="GO:0005886">
    <property type="term" value="C:plasma membrane"/>
    <property type="evidence" value="ECO:0007669"/>
    <property type="project" value="UniProtKB-SubCell"/>
</dbReference>
<dbReference type="Pfam" id="PF00005">
    <property type="entry name" value="ABC_tran"/>
    <property type="match status" value="1"/>
</dbReference>
<dbReference type="PANTHER" id="PTHR43394:SF1">
    <property type="entry name" value="ATP-BINDING CASSETTE SUB-FAMILY B MEMBER 10, MITOCHONDRIAL"/>
    <property type="match status" value="1"/>
</dbReference>
<evidence type="ECO:0000259" key="11">
    <source>
        <dbReference type="PROSITE" id="PS50893"/>
    </source>
</evidence>
<reference evidence="13" key="1">
    <citation type="submission" date="2020-02" db="EMBL/GenBank/DDBJ databases">
        <authorList>
            <person name="Meier V. D."/>
        </authorList>
    </citation>
    <scope>NUCLEOTIDE SEQUENCE</scope>
    <source>
        <strain evidence="13">AVDCRST_MAG89</strain>
    </source>
</reference>
<dbReference type="GO" id="GO:0016887">
    <property type="term" value="F:ATP hydrolysis activity"/>
    <property type="evidence" value="ECO:0007669"/>
    <property type="project" value="InterPro"/>
</dbReference>
<feature type="transmembrane region" description="Helical" evidence="10">
    <location>
        <begin position="172"/>
        <end position="191"/>
    </location>
</feature>
<evidence type="ECO:0000256" key="9">
    <source>
        <dbReference type="SAM" id="MobiDB-lite"/>
    </source>
</evidence>
<evidence type="ECO:0000256" key="10">
    <source>
        <dbReference type="SAM" id="Phobius"/>
    </source>
</evidence>
<feature type="transmembrane region" description="Helical" evidence="10">
    <location>
        <begin position="66"/>
        <end position="87"/>
    </location>
</feature>
<evidence type="ECO:0000313" key="13">
    <source>
        <dbReference type="EMBL" id="CAA9375633.1"/>
    </source>
</evidence>
<dbReference type="InterPro" id="IPR027417">
    <property type="entry name" value="P-loop_NTPase"/>
</dbReference>
<keyword evidence="5" id="KW-0547">Nucleotide-binding</keyword>
<proteinExistence type="predicted"/>
<dbReference type="SUPFAM" id="SSF90123">
    <property type="entry name" value="ABC transporter transmembrane region"/>
    <property type="match status" value="1"/>
</dbReference>
<dbReference type="EMBL" id="CADCTV010001051">
    <property type="protein sequence ID" value="CAA9375633.1"/>
    <property type="molecule type" value="Genomic_DNA"/>
</dbReference>
<keyword evidence="2" id="KW-0813">Transport</keyword>
<evidence type="ECO:0000256" key="1">
    <source>
        <dbReference type="ARBA" id="ARBA00004651"/>
    </source>
</evidence>
<evidence type="ECO:0000259" key="12">
    <source>
        <dbReference type="PROSITE" id="PS50929"/>
    </source>
</evidence>
<evidence type="ECO:0000256" key="8">
    <source>
        <dbReference type="ARBA" id="ARBA00023136"/>
    </source>
</evidence>
<dbReference type="InterPro" id="IPR017871">
    <property type="entry name" value="ABC_transporter-like_CS"/>
</dbReference>
<keyword evidence="8 10" id="KW-0472">Membrane</keyword>